<feature type="transmembrane region" description="Helical" evidence="6">
    <location>
        <begin position="449"/>
        <end position="468"/>
    </location>
</feature>
<keyword evidence="3 6" id="KW-1133">Transmembrane helix</keyword>
<dbReference type="PANTHER" id="PTHR23501">
    <property type="entry name" value="MAJOR FACILITATOR SUPERFAMILY"/>
    <property type="match status" value="1"/>
</dbReference>
<feature type="transmembrane region" description="Helical" evidence="6">
    <location>
        <begin position="387"/>
        <end position="408"/>
    </location>
</feature>
<evidence type="ECO:0000256" key="4">
    <source>
        <dbReference type="ARBA" id="ARBA00023136"/>
    </source>
</evidence>
<dbReference type="Proteomes" id="UP000054399">
    <property type="component" value="Unassembled WGS sequence"/>
</dbReference>
<feature type="transmembrane region" description="Helical" evidence="6">
    <location>
        <begin position="174"/>
        <end position="195"/>
    </location>
</feature>
<evidence type="ECO:0000256" key="6">
    <source>
        <dbReference type="SAM" id="Phobius"/>
    </source>
</evidence>
<feature type="transmembrane region" description="Helical" evidence="6">
    <location>
        <begin position="277"/>
        <end position="301"/>
    </location>
</feature>
<feature type="transmembrane region" description="Helical" evidence="6">
    <location>
        <begin position="420"/>
        <end position="437"/>
    </location>
</feature>
<keyword evidence="4 6" id="KW-0472">Membrane</keyword>
<feature type="transmembrane region" description="Helical" evidence="6">
    <location>
        <begin position="81"/>
        <end position="106"/>
    </location>
</feature>
<dbReference type="InterPro" id="IPR020846">
    <property type="entry name" value="MFS_dom"/>
</dbReference>
<dbReference type="RefSeq" id="XP_066610801.1">
    <property type="nucleotide sequence ID" value="XM_066760976.1"/>
</dbReference>
<evidence type="ECO:0000259" key="7">
    <source>
        <dbReference type="PROSITE" id="PS50850"/>
    </source>
</evidence>
<dbReference type="InterPro" id="IPR011701">
    <property type="entry name" value="MFS"/>
</dbReference>
<name>A0ABR3BIK5_9TREE</name>
<evidence type="ECO:0000256" key="5">
    <source>
        <dbReference type="SAM" id="MobiDB-lite"/>
    </source>
</evidence>
<feature type="transmembrane region" description="Helical" evidence="6">
    <location>
        <begin position="313"/>
        <end position="333"/>
    </location>
</feature>
<dbReference type="CDD" id="cd17502">
    <property type="entry name" value="MFS_Azr1_MDR_like"/>
    <property type="match status" value="1"/>
</dbReference>
<feature type="transmembrane region" description="Helical" evidence="6">
    <location>
        <begin position="118"/>
        <end position="137"/>
    </location>
</feature>
<dbReference type="PANTHER" id="PTHR23501:SF198">
    <property type="entry name" value="AZOLE RESISTANCE PROTEIN 1-RELATED"/>
    <property type="match status" value="1"/>
</dbReference>
<feature type="transmembrane region" description="Helical" evidence="6">
    <location>
        <begin position="234"/>
        <end position="256"/>
    </location>
</feature>
<dbReference type="PROSITE" id="PS50850">
    <property type="entry name" value="MFS"/>
    <property type="match status" value="1"/>
</dbReference>
<dbReference type="InterPro" id="IPR036259">
    <property type="entry name" value="MFS_trans_sf"/>
</dbReference>
<evidence type="ECO:0000313" key="9">
    <source>
        <dbReference type="Proteomes" id="UP000054399"/>
    </source>
</evidence>
<feature type="domain" description="Major facilitator superfamily (MFS) profile" evidence="7">
    <location>
        <begin position="84"/>
        <end position="583"/>
    </location>
</feature>
<protein>
    <recommendedName>
        <fullName evidence="7">Major facilitator superfamily (MFS) profile domain-containing protein</fullName>
    </recommendedName>
</protein>
<evidence type="ECO:0000313" key="8">
    <source>
        <dbReference type="EMBL" id="KAL0240302.1"/>
    </source>
</evidence>
<feature type="compositionally biased region" description="Basic and acidic residues" evidence="5">
    <location>
        <begin position="19"/>
        <end position="28"/>
    </location>
</feature>
<feature type="region of interest" description="Disordered" evidence="5">
    <location>
        <begin position="586"/>
        <end position="632"/>
    </location>
</feature>
<organism evidence="8 9">
    <name type="scientific">Cryptococcus tetragattii IND107</name>
    <dbReference type="NCBI Taxonomy" id="1296105"/>
    <lineage>
        <taxon>Eukaryota</taxon>
        <taxon>Fungi</taxon>
        <taxon>Dikarya</taxon>
        <taxon>Basidiomycota</taxon>
        <taxon>Agaricomycotina</taxon>
        <taxon>Tremellomycetes</taxon>
        <taxon>Tremellales</taxon>
        <taxon>Cryptococcaceae</taxon>
        <taxon>Cryptococcus</taxon>
        <taxon>Cryptococcus gattii species complex</taxon>
    </lineage>
</organism>
<comment type="caution">
    <text evidence="8">The sequence shown here is derived from an EMBL/GenBank/DDBJ whole genome shotgun (WGS) entry which is preliminary data.</text>
</comment>
<proteinExistence type="predicted"/>
<dbReference type="EMBL" id="ATAM02000014">
    <property type="protein sequence ID" value="KAL0240302.1"/>
    <property type="molecule type" value="Genomic_DNA"/>
</dbReference>
<feature type="transmembrane region" description="Helical" evidence="6">
    <location>
        <begin position="354"/>
        <end position="375"/>
    </location>
</feature>
<feature type="compositionally biased region" description="Basic and acidic residues" evidence="5">
    <location>
        <begin position="617"/>
        <end position="632"/>
    </location>
</feature>
<evidence type="ECO:0000256" key="3">
    <source>
        <dbReference type="ARBA" id="ARBA00022989"/>
    </source>
</evidence>
<feature type="compositionally biased region" description="Pro residues" evidence="5">
    <location>
        <begin position="1"/>
        <end position="10"/>
    </location>
</feature>
<feature type="region of interest" description="Disordered" evidence="5">
    <location>
        <begin position="1"/>
        <end position="36"/>
    </location>
</feature>
<gene>
    <name evidence="8" type="ORF">I308_106552</name>
</gene>
<reference evidence="8 9" key="2">
    <citation type="submission" date="2024-01" db="EMBL/GenBank/DDBJ databases">
        <title>Comparative genomics of Cryptococcus and Kwoniella reveals pathogenesis evolution and contrasting modes of karyotype evolution via chromosome fusion or intercentromeric recombination.</title>
        <authorList>
            <person name="Coelho M.A."/>
            <person name="David-Palma M."/>
            <person name="Shea T."/>
            <person name="Bowers K."/>
            <person name="Mcginley-Smith S."/>
            <person name="Mohammad A.W."/>
            <person name="Gnirke A."/>
            <person name="Yurkov A.M."/>
            <person name="Nowrousian M."/>
            <person name="Sun S."/>
            <person name="Cuomo C.A."/>
            <person name="Heitman J."/>
        </authorList>
    </citation>
    <scope>NUCLEOTIDE SEQUENCE [LARGE SCALE GENOMIC DNA]</scope>
    <source>
        <strain evidence="8 9">IND107</strain>
    </source>
</reference>
<evidence type="ECO:0000256" key="1">
    <source>
        <dbReference type="ARBA" id="ARBA00004141"/>
    </source>
</evidence>
<dbReference type="Gene3D" id="1.20.1720.10">
    <property type="entry name" value="Multidrug resistance protein D"/>
    <property type="match status" value="1"/>
</dbReference>
<keyword evidence="2 6" id="KW-0812">Transmembrane</keyword>
<feature type="transmembrane region" description="Helical" evidence="6">
    <location>
        <begin position="207"/>
        <end position="228"/>
    </location>
</feature>
<feature type="transmembrane region" description="Helical" evidence="6">
    <location>
        <begin position="149"/>
        <end position="168"/>
    </location>
</feature>
<reference evidence="9" key="1">
    <citation type="submission" date="2015-01" db="EMBL/GenBank/DDBJ databases">
        <title>The Genome Sequence of Cryptococcus gattii MMRL2647.</title>
        <authorList>
            <consortium name="The Broad Institute Genomics Platform"/>
            <person name="Cuomo C."/>
            <person name="Litvintseva A."/>
            <person name="Chen Y."/>
            <person name="Heitman J."/>
            <person name="Sun S."/>
            <person name="Springer D."/>
            <person name="Dromer F."/>
            <person name="Young S."/>
            <person name="Zeng Q."/>
            <person name="Gargeya S."/>
            <person name="Abouelleil A."/>
            <person name="Alvarado L."/>
            <person name="Chapman S.B."/>
            <person name="Gainer-Dewar J."/>
            <person name="Goldberg J."/>
            <person name="Griggs A."/>
            <person name="Gujja S."/>
            <person name="Hansen M."/>
            <person name="Howarth C."/>
            <person name="Imamovic A."/>
            <person name="Larimer J."/>
            <person name="Murphy C."/>
            <person name="Naylor J."/>
            <person name="Pearson M."/>
            <person name="Priest M."/>
            <person name="Roberts A."/>
            <person name="Saif S."/>
            <person name="Shea T."/>
            <person name="Sykes S."/>
            <person name="Wortman J."/>
            <person name="Nusbaum C."/>
            <person name="Birren B."/>
        </authorList>
    </citation>
    <scope>NUCLEOTIDE SEQUENCE [LARGE SCALE GENOMIC DNA]</scope>
    <source>
        <strain evidence="9">IND107</strain>
    </source>
</reference>
<feature type="transmembrane region" description="Helical" evidence="6">
    <location>
        <begin position="560"/>
        <end position="578"/>
    </location>
</feature>
<accession>A0ABR3BIK5</accession>
<dbReference type="PRINTS" id="PR01036">
    <property type="entry name" value="TCRTETB"/>
</dbReference>
<sequence>MAPSEPPPMVSPTTTISVDGDHEKRFSVEEDPLPTASAPIASSAVALAPNDLSGVHGNGSKTPPKGHSGFTAPLDIPKWRFMAIFASLMISIFLFALDQLIVATAIPKITAEFNSLTQLSWLTSGFFLTLLSFNLLYSQLMNIFPSKHVIIFAVFTFEMGSLVCGVAPTMNVLIFGRALAGAGAAGIFSGGMVIVAELTPLHSRAQYFALFGVCFAIASVIGPLVGGAFADHVSWRWCFYINLPLGGVAIACLIFFQPSRPPLGRADSYKGYSKAMLKQLLMCDWVGVVVSMAFAVCFILATQWGGVTKSWGSAPVVVTLVLAGVLPIVFCLYEYFIKESISYFRIRLFKRRNVAGAAIVSFCVFGIFMILVYYLSLTFQAVHGTSATSAGVKLLPLILVQVFTLILSSRIIPKIGRFKPVICVGPVFLAIASGLFYSTDYTTPIANLYGYEVILAVGIGCCLQNVMVAVQHDLKKEPWLISLGTGLVVFTGFAGRIVALSMSGSVFENMLQRHLKSMVPGITSEIIAALVNDATAVWTYVPDDLREPVLIAYTKTLSQVYIIGLPLSIIALVGAFVMKNDKMATKEDEENDIAAARAAQHARKDEETGVNGVSEQVEDRARSSAEGEGSRA</sequence>
<comment type="subcellular location">
    <subcellularLocation>
        <location evidence="1">Membrane</location>
        <topology evidence="1">Multi-pass membrane protein</topology>
    </subcellularLocation>
</comment>
<evidence type="ECO:0000256" key="2">
    <source>
        <dbReference type="ARBA" id="ARBA00022692"/>
    </source>
</evidence>
<keyword evidence="9" id="KW-1185">Reference proteome</keyword>
<dbReference type="Gene3D" id="1.20.1250.20">
    <property type="entry name" value="MFS general substrate transporter like domains"/>
    <property type="match status" value="1"/>
</dbReference>
<dbReference type="SUPFAM" id="SSF103473">
    <property type="entry name" value="MFS general substrate transporter"/>
    <property type="match status" value="1"/>
</dbReference>
<feature type="transmembrane region" description="Helical" evidence="6">
    <location>
        <begin position="480"/>
        <end position="502"/>
    </location>
</feature>
<dbReference type="Pfam" id="PF07690">
    <property type="entry name" value="MFS_1"/>
    <property type="match status" value="1"/>
</dbReference>
<dbReference type="GeneID" id="91993407"/>